<accession>A0A8J4GSU2</accession>
<evidence type="ECO:0000256" key="13">
    <source>
        <dbReference type="ARBA" id="ARBA00023004"/>
    </source>
</evidence>
<dbReference type="CDD" id="cd01335">
    <property type="entry name" value="Radical_SAM"/>
    <property type="match status" value="2"/>
</dbReference>
<feature type="compositionally biased region" description="Low complexity" evidence="18">
    <location>
        <begin position="612"/>
        <end position="623"/>
    </location>
</feature>
<evidence type="ECO:0000256" key="17">
    <source>
        <dbReference type="ARBA" id="ARBA00048974"/>
    </source>
</evidence>
<evidence type="ECO:0000256" key="1">
    <source>
        <dbReference type="ARBA" id="ARBA00001966"/>
    </source>
</evidence>
<comment type="caution">
    <text evidence="21">The sequence shown here is derived from an EMBL/GenBank/DDBJ whole genome shotgun (WGS) entry which is preliminary data.</text>
</comment>
<feature type="region of interest" description="Disordered" evidence="18">
    <location>
        <begin position="594"/>
        <end position="636"/>
    </location>
</feature>
<dbReference type="SFLD" id="SFLDS00029">
    <property type="entry name" value="Radical_SAM"/>
    <property type="match status" value="3"/>
</dbReference>
<dbReference type="NCBIfam" id="TIGR03551">
    <property type="entry name" value="F420_cofH"/>
    <property type="match status" value="1"/>
</dbReference>
<evidence type="ECO:0000313" key="22">
    <source>
        <dbReference type="Proteomes" id="UP000722791"/>
    </source>
</evidence>
<dbReference type="InterPro" id="IPR045567">
    <property type="entry name" value="CofH/MnqC-like_C"/>
</dbReference>
<dbReference type="GO" id="GO:0051539">
    <property type="term" value="F:4 iron, 4 sulfur cluster binding"/>
    <property type="evidence" value="ECO:0007669"/>
    <property type="project" value="UniProtKB-KW"/>
</dbReference>
<comment type="cofactor">
    <cofactor evidence="1">
        <name>[4Fe-4S] cluster</name>
        <dbReference type="ChEBI" id="CHEBI:49883"/>
    </cofactor>
</comment>
<name>A0A8J4GSU2_9CHLO</name>
<dbReference type="InterPro" id="IPR034405">
    <property type="entry name" value="F420"/>
</dbReference>
<dbReference type="SFLD" id="SFLDF00294">
    <property type="entry name" value="7_8-didemethyl-8-hydroxy-5-dea"/>
    <property type="match status" value="1"/>
</dbReference>
<dbReference type="AlphaFoldDB" id="A0A8J4GSU2"/>
<sequence length="1113" mass="118847">MSLYPSGASRRHFSAHGMTVSYPLDSFTFQHPSPITELPNPANRASARAHPALNLKSHQSAWYSSRAQHVRIRTAAAAEPYAARTHIHTLSTKAAKSFGRLCGHHYCTNAVSLGHAAVRHAGTSAMCTADADHPTPLPGMAEVLDQYGWMLETPLEELMSCATALRDDNRHGAIVSFSPKVFIPITRLCRDMCGYCTFAQPPRPGRRAFMTLGEVLQIAAQGASAGCSEALLTLGDKPEDRWPEAASELMEMGFGSTLEYVEAVAKAILQETGLLPHINAGIMSELELRKLKKVSASQGLMLESTSLELMHPGGAHHNCPDKDPASRLRTIEAAGRAAVPYTSGILVGIGDTRSDRLHALACLHRLNERYGHIQELIIQNFRRKPATAMAAWPEPPFDELLWAVAVARIMFGPHMNIQAPPNLTPLESADGGGSGAFSLDALPAAWQALLKAGINDWGGISPITRDFVNPEKPWPHLSSLAAATAAAGKLLLPRLPVYPSFLGLRGGPSRPNCHPARPEEAAAADREALATRAPGTPLAGTPAEVAAAGTPLELLSCPWLDFSGGRDSVGAAVLRSIDSEGFLRASAWVAGRPDVDEQQGQIQGQRERTQHSDPSSISVSNVSPLPPPPPAASPCLPAAAASMTMATPIAAAEATTQTAETGTIAAAALKLTVPRESVPMPRWREGRVWRVAVCVDGAMEGMQRPADPSPRVTRLLEGVLSGGRLLQRDEVELLLRSRGADHDAVCAAADELRRRTCGDTVSYVVNRNINYTNVCTYKCVFCAFSKGRTSEELRGPSYVVPYEEIARRTAEAWDRGATEVCMQGGIHPDFTGDTYLRIVSAAKAAAPAVHVHAFSPLEVHHGATSLGLIYERYLERLALAGLGSLPGTAAEVLHDNVRSVLCPDKIDTATWLKVVGAAHRVGLRTTSTLMFGSIEEGPAAWASHLVLLRELQQQAEAIGGHGGGVGITEFVPLPFVHMESPVYIKGQARRGPSLHEVVLLHAVARLALHPHVTNIQASWVKAGPSRAAQLLAAGCNDMGGSIMNESITRAAGASYGQELPPLQMEEIIRAAGRQPRQRTTLYGTPPAEQTARSNGAMPLQPLVLAAATTGALR</sequence>
<dbReference type="EMBL" id="BNCQ01000056">
    <property type="protein sequence ID" value="GIM14371.1"/>
    <property type="molecule type" value="Genomic_DNA"/>
</dbReference>
<gene>
    <name evidence="20" type="ORF">Vretifemale_90</name>
    <name evidence="21" type="ORF">Vretimale_17321</name>
</gene>
<dbReference type="InterPro" id="IPR006638">
    <property type="entry name" value="Elp3/MiaA/NifB-like_rSAM"/>
</dbReference>
<evidence type="ECO:0000256" key="6">
    <source>
        <dbReference type="ARBA" id="ARBA00012126"/>
    </source>
</evidence>
<evidence type="ECO:0000256" key="2">
    <source>
        <dbReference type="ARBA" id="ARBA00003692"/>
    </source>
</evidence>
<keyword evidence="14" id="KW-0411">Iron-sulfur</keyword>
<dbReference type="HAMAP" id="MF_01611">
    <property type="entry name" value="FO_synth_sub1"/>
    <property type="match status" value="1"/>
</dbReference>
<dbReference type="GO" id="GO:0141093">
    <property type="term" value="F:5-amino-6-(D-ribitylamino)uracil--L-tyrosine 4-hydroxyphenyl transferase activity"/>
    <property type="evidence" value="ECO:0007669"/>
    <property type="project" value="UniProtKB-EC"/>
</dbReference>
<comment type="similarity">
    <text evidence="5">In the N-terminal section; belongs to the radical SAM superfamily. CofG family.</text>
</comment>
<comment type="catalytic activity">
    <reaction evidence="16">
        <text>5-amino-6-(D-ribitylamino)uracil + L-tyrosine + S-adenosyl-L-methionine = 5-amino-5-(4-hydroxybenzyl)-6-(D-ribitylimino)-5,6-dihydrouracil + 2-iminoacetate + 5'-deoxyadenosine + L-methionine + H(+)</text>
        <dbReference type="Rhea" id="RHEA:55200"/>
        <dbReference type="ChEBI" id="CHEBI:15378"/>
        <dbReference type="ChEBI" id="CHEBI:15934"/>
        <dbReference type="ChEBI" id="CHEBI:17319"/>
        <dbReference type="ChEBI" id="CHEBI:57844"/>
        <dbReference type="ChEBI" id="CHEBI:58315"/>
        <dbReference type="ChEBI" id="CHEBI:59789"/>
        <dbReference type="ChEBI" id="CHEBI:77846"/>
        <dbReference type="ChEBI" id="CHEBI:85936"/>
        <dbReference type="EC" id="2.5.1.147"/>
    </reaction>
</comment>
<comment type="catalytic activity">
    <reaction evidence="17">
        <text>5-amino-5-(4-hydroxybenzyl)-6-(D-ribitylimino)-5,6-dihydrouracil + S-adenosyl-L-methionine = 7,8-didemethyl-8-hydroxy-5-deazariboflavin + 5'-deoxyadenosine + L-methionine + NH4(+) + H(+)</text>
        <dbReference type="Rhea" id="RHEA:55204"/>
        <dbReference type="ChEBI" id="CHEBI:15378"/>
        <dbReference type="ChEBI" id="CHEBI:17319"/>
        <dbReference type="ChEBI" id="CHEBI:28938"/>
        <dbReference type="ChEBI" id="CHEBI:57844"/>
        <dbReference type="ChEBI" id="CHEBI:59789"/>
        <dbReference type="ChEBI" id="CHEBI:59904"/>
        <dbReference type="ChEBI" id="CHEBI:85936"/>
        <dbReference type="EC" id="4.3.1.32"/>
    </reaction>
</comment>
<dbReference type="InterPro" id="IPR007197">
    <property type="entry name" value="rSAM"/>
</dbReference>
<organism evidence="21 22">
    <name type="scientific">Volvox reticuliferus</name>
    <dbReference type="NCBI Taxonomy" id="1737510"/>
    <lineage>
        <taxon>Eukaryota</taxon>
        <taxon>Viridiplantae</taxon>
        <taxon>Chlorophyta</taxon>
        <taxon>core chlorophytes</taxon>
        <taxon>Chlorophyceae</taxon>
        <taxon>CS clade</taxon>
        <taxon>Chlamydomonadales</taxon>
        <taxon>Volvocaceae</taxon>
        <taxon>Volvox</taxon>
    </lineage>
</organism>
<dbReference type="Proteomes" id="UP000722791">
    <property type="component" value="Unassembled WGS sequence"/>
</dbReference>
<evidence type="ECO:0000256" key="18">
    <source>
        <dbReference type="SAM" id="MobiDB-lite"/>
    </source>
</evidence>
<evidence type="ECO:0000256" key="11">
    <source>
        <dbReference type="ARBA" id="ARBA00022691"/>
    </source>
</evidence>
<evidence type="ECO:0000256" key="4">
    <source>
        <dbReference type="ARBA" id="ARBA00010051"/>
    </source>
</evidence>
<evidence type="ECO:0000259" key="19">
    <source>
        <dbReference type="PROSITE" id="PS51918"/>
    </source>
</evidence>
<evidence type="ECO:0000256" key="12">
    <source>
        <dbReference type="ARBA" id="ARBA00022723"/>
    </source>
</evidence>
<evidence type="ECO:0000256" key="9">
    <source>
        <dbReference type="ARBA" id="ARBA00022485"/>
    </source>
</evidence>
<comment type="function">
    <text evidence="2">Catalyzes the radical-mediated synthesis of 7,8-didemethyl-8-hydroxy-5-deazariboflavin (FO) from 5-amino-6-(D-ribitylamino)uracil and L-tyrosine.</text>
</comment>
<evidence type="ECO:0000256" key="8">
    <source>
        <dbReference type="ARBA" id="ARBA00022220"/>
    </source>
</evidence>
<evidence type="ECO:0000313" key="20">
    <source>
        <dbReference type="EMBL" id="GIL69093.1"/>
    </source>
</evidence>
<proteinExistence type="inferred from homology"/>
<keyword evidence="13" id="KW-0408">Iron</keyword>
<keyword evidence="11" id="KW-0949">S-adenosyl-L-methionine</keyword>
<comment type="similarity">
    <text evidence="4">In the C-terminal section; belongs to the radical SAM superfamily. CofH family.</text>
</comment>
<dbReference type="InterPro" id="IPR058240">
    <property type="entry name" value="rSAM_sf"/>
</dbReference>
<feature type="region of interest" description="Disordered" evidence="18">
    <location>
        <begin position="1073"/>
        <end position="1093"/>
    </location>
</feature>
<dbReference type="EMBL" id="BNCP01000001">
    <property type="protein sequence ID" value="GIL69093.1"/>
    <property type="molecule type" value="Genomic_DNA"/>
</dbReference>
<evidence type="ECO:0000313" key="23">
    <source>
        <dbReference type="Proteomes" id="UP000747110"/>
    </source>
</evidence>
<dbReference type="SFLD" id="SFLDG01388">
    <property type="entry name" value="7_8-didemethyl-8-hydroxy-5-dea"/>
    <property type="match status" value="2"/>
</dbReference>
<dbReference type="SFLD" id="SFLDG01389">
    <property type="entry name" value="menaquinone_synthsis_involved"/>
    <property type="match status" value="1"/>
</dbReference>
<reference evidence="21" key="1">
    <citation type="journal article" date="2021" name="Proc. Natl. Acad. Sci. U.S.A.">
        <title>Three genomes in the algal genus Volvox reveal the fate of a haploid sex-determining region after a transition to homothallism.</title>
        <authorList>
            <person name="Yamamoto K."/>
            <person name="Hamaji T."/>
            <person name="Kawai-Toyooka H."/>
            <person name="Matsuzaki R."/>
            <person name="Takahashi F."/>
            <person name="Nishimura Y."/>
            <person name="Kawachi M."/>
            <person name="Noguchi H."/>
            <person name="Minakuchi Y."/>
            <person name="Umen J.G."/>
            <person name="Toyoda A."/>
            <person name="Nozaki H."/>
        </authorList>
    </citation>
    <scope>NUCLEOTIDE SEQUENCE</scope>
    <source>
        <strain evidence="21">NIES-3785</strain>
        <strain evidence="20">NIES-3786</strain>
    </source>
</reference>
<evidence type="ECO:0000256" key="16">
    <source>
        <dbReference type="ARBA" id="ARBA00048468"/>
    </source>
</evidence>
<dbReference type="UniPathway" id="UPA00072"/>
<dbReference type="NCBIfam" id="NF004884">
    <property type="entry name" value="PRK06245.1"/>
    <property type="match status" value="1"/>
</dbReference>
<dbReference type="HAMAP" id="MF_01612">
    <property type="entry name" value="FO_synth_sub2"/>
    <property type="match status" value="1"/>
</dbReference>
<evidence type="ECO:0000256" key="7">
    <source>
        <dbReference type="ARBA" id="ARBA00012289"/>
    </source>
</evidence>
<dbReference type="NCBIfam" id="TIGR03550">
    <property type="entry name" value="F420_cofG"/>
    <property type="match status" value="1"/>
</dbReference>
<keyword evidence="10" id="KW-0808">Transferase</keyword>
<dbReference type="InterPro" id="IPR019939">
    <property type="entry name" value="CofG_family"/>
</dbReference>
<evidence type="ECO:0000256" key="5">
    <source>
        <dbReference type="ARBA" id="ARBA00010826"/>
    </source>
</evidence>
<keyword evidence="12" id="KW-0479">Metal-binding</keyword>
<evidence type="ECO:0000256" key="10">
    <source>
        <dbReference type="ARBA" id="ARBA00022679"/>
    </source>
</evidence>
<dbReference type="PROSITE" id="PS51918">
    <property type="entry name" value="RADICAL_SAM"/>
    <property type="match status" value="2"/>
</dbReference>
<dbReference type="Gene3D" id="3.20.20.70">
    <property type="entry name" value="Aldolase class I"/>
    <property type="match status" value="2"/>
</dbReference>
<dbReference type="PANTHER" id="PTHR43076:SF1">
    <property type="entry name" value="LIPOYL SYNTHASE 2"/>
    <property type="match status" value="1"/>
</dbReference>
<dbReference type="SUPFAM" id="SSF102114">
    <property type="entry name" value="Radical SAM enzymes"/>
    <property type="match status" value="2"/>
</dbReference>
<dbReference type="Pfam" id="PF04055">
    <property type="entry name" value="Radical_SAM"/>
    <property type="match status" value="2"/>
</dbReference>
<dbReference type="EC" id="2.5.1.147" evidence="7"/>
<keyword evidence="23" id="KW-1185">Reference proteome</keyword>
<dbReference type="EC" id="4.3.1.32" evidence="6"/>
<dbReference type="InterPro" id="IPR013785">
    <property type="entry name" value="Aldolase_TIM"/>
</dbReference>
<dbReference type="GO" id="GO:0044689">
    <property type="term" value="F:7,8-didemethyl-8-hydroxy-5-deazariboflavin synthase activity"/>
    <property type="evidence" value="ECO:0007669"/>
    <property type="project" value="UniProtKB-EC"/>
</dbReference>
<feature type="domain" description="Radical SAM core" evidence="19">
    <location>
        <begin position="175"/>
        <end position="420"/>
    </location>
</feature>
<comment type="pathway">
    <text evidence="3">Cofactor biosynthesis; coenzyme F0 biosynthesis.</text>
</comment>
<keyword evidence="15" id="KW-0456">Lyase</keyword>
<dbReference type="InterPro" id="IPR019940">
    <property type="entry name" value="CofH_family"/>
</dbReference>
<keyword evidence="9" id="KW-0004">4Fe-4S</keyword>
<dbReference type="OrthoDB" id="2015542at2759"/>
<evidence type="ECO:0000256" key="3">
    <source>
        <dbReference type="ARBA" id="ARBA00004712"/>
    </source>
</evidence>
<dbReference type="Proteomes" id="UP000747110">
    <property type="component" value="Unassembled WGS sequence"/>
</dbReference>
<feature type="domain" description="Radical SAM core" evidence="19">
    <location>
        <begin position="761"/>
        <end position="1010"/>
    </location>
</feature>
<dbReference type="GO" id="GO:0046872">
    <property type="term" value="F:metal ion binding"/>
    <property type="evidence" value="ECO:0007669"/>
    <property type="project" value="UniProtKB-KW"/>
</dbReference>
<evidence type="ECO:0000256" key="15">
    <source>
        <dbReference type="ARBA" id="ARBA00023239"/>
    </source>
</evidence>
<evidence type="ECO:0000313" key="21">
    <source>
        <dbReference type="EMBL" id="GIM14371.1"/>
    </source>
</evidence>
<protein>
    <recommendedName>
        <fullName evidence="8">FO synthase</fullName>
        <ecNumber evidence="7">2.5.1.147</ecNumber>
        <ecNumber evidence="6">4.3.1.32</ecNumber>
    </recommendedName>
</protein>
<dbReference type="NCBIfam" id="TIGR00423">
    <property type="entry name" value="CofH family radical SAM protein"/>
    <property type="match status" value="1"/>
</dbReference>
<dbReference type="SFLD" id="SFLDG01064">
    <property type="entry name" value="F420__menaquinone_cofactor_bio"/>
    <property type="match status" value="3"/>
</dbReference>
<dbReference type="Pfam" id="PF19288">
    <property type="entry name" value="CofH_C"/>
    <property type="match status" value="1"/>
</dbReference>
<dbReference type="PANTHER" id="PTHR43076">
    <property type="entry name" value="FO SYNTHASE (COFH)"/>
    <property type="match status" value="1"/>
</dbReference>
<evidence type="ECO:0000256" key="14">
    <source>
        <dbReference type="ARBA" id="ARBA00023014"/>
    </source>
</evidence>
<dbReference type="SMART" id="SM00729">
    <property type="entry name" value="Elp3"/>
    <property type="match status" value="2"/>
</dbReference>
<dbReference type="InterPro" id="IPR020050">
    <property type="entry name" value="FO_synthase_su2"/>
</dbReference>